<dbReference type="Gene3D" id="3.30.10.20">
    <property type="match status" value="4"/>
</dbReference>
<dbReference type="Proteomes" id="UP001501521">
    <property type="component" value="Unassembled WGS sequence"/>
</dbReference>
<dbReference type="SMART" id="SM00740">
    <property type="entry name" value="PASTA"/>
    <property type="match status" value="4"/>
</dbReference>
<sequence>MNSTFDPLVGQVLDGRYEIVAKVARGGMATVYRARDKRLSRVVAVKVMRSDLGEDDEFAAKFDREARSAAVLSHPSVVSIFDQGSSQGKPYIVMEFIEGETLRRVISRDAPLPPDRALELFEQVAAALAAAHEAGVVHRDIKPENVMLTRRGQVKVADFGLARQVGSPQMTATGILVGTASYLPPELVTHARPDGRSDVYSAGVVLFELLTGKKPHTGENNYQIAYRHVNVDIERPSERLAEIGHSADWDIPDYLDTLVLAATRRDPRARIPDGRELLGAVRRARHELARTGGHDNPTLAAALLPESPAEDETEALRPGAERPRPVSAASPPTEVIHRDQWQPARRKPRTAPAPTAQPVSPRPAATALQPRSQRTPVFPHLHISDDPVHRRRRIVALVLLVLLVAGAAGVGSWWWLDGRFTTVPAMSTLNETVAREAASANALKVVRAEAYSETVPAGVVISTDPAAGERLFRGAEVTVVLSKGPERYPMPTVAGLSLDEATTALTDGRLAVGKVTEAFSETVAAGVVLSASQEEGTQLKPGTPVDLSVSKGREPIRVPDHVGGRADKAAKELKELGFEVKVEEENSADMEAGRVIRQDPRDGTAHRGDTVTIVRSLGPVLVTVPDVWMKSTDEATKLLEDLDLKVKLERSSNFPIPLNIANGTDPGAGAEIPVGTTVTLFVA</sequence>
<evidence type="ECO:0000256" key="2">
    <source>
        <dbReference type="ARBA" id="ARBA00022527"/>
    </source>
</evidence>
<evidence type="ECO:0000256" key="7">
    <source>
        <dbReference type="ARBA" id="ARBA00022840"/>
    </source>
</evidence>
<name>A0ABP9FJB3_9ACTN</name>
<keyword evidence="11" id="KW-1133">Transmembrane helix</keyword>
<reference evidence="15" key="1">
    <citation type="journal article" date="2019" name="Int. J. Syst. Evol. Microbiol.">
        <title>The Global Catalogue of Microorganisms (GCM) 10K type strain sequencing project: providing services to taxonomists for standard genome sequencing and annotation.</title>
        <authorList>
            <consortium name="The Broad Institute Genomics Platform"/>
            <consortium name="The Broad Institute Genome Sequencing Center for Infectious Disease"/>
            <person name="Wu L."/>
            <person name="Ma J."/>
        </authorList>
    </citation>
    <scope>NUCLEOTIDE SEQUENCE [LARGE SCALE GENOMIC DNA]</scope>
    <source>
        <strain evidence="15">JCM 19125</strain>
    </source>
</reference>
<accession>A0ABP9FJB3</accession>
<dbReference type="SUPFAM" id="SSF56112">
    <property type="entry name" value="Protein kinase-like (PK-like)"/>
    <property type="match status" value="1"/>
</dbReference>
<evidence type="ECO:0000256" key="11">
    <source>
        <dbReference type="SAM" id="Phobius"/>
    </source>
</evidence>
<dbReference type="InterPro" id="IPR000719">
    <property type="entry name" value="Prot_kinase_dom"/>
</dbReference>
<dbReference type="PROSITE" id="PS50011">
    <property type="entry name" value="PROTEIN_KINASE_DOM"/>
    <property type="match status" value="1"/>
</dbReference>
<feature type="domain" description="Protein kinase" evidence="12">
    <location>
        <begin position="17"/>
        <end position="289"/>
    </location>
</feature>
<gene>
    <name evidence="14" type="ORF">GCM10025789_23550</name>
</gene>
<evidence type="ECO:0000256" key="1">
    <source>
        <dbReference type="ARBA" id="ARBA00012513"/>
    </source>
</evidence>
<dbReference type="EC" id="2.7.11.1" evidence="1"/>
<comment type="catalytic activity">
    <reaction evidence="8">
        <text>L-threonyl-[protein] + ATP = O-phospho-L-threonyl-[protein] + ADP + H(+)</text>
        <dbReference type="Rhea" id="RHEA:46608"/>
        <dbReference type="Rhea" id="RHEA-COMP:11060"/>
        <dbReference type="Rhea" id="RHEA-COMP:11605"/>
        <dbReference type="ChEBI" id="CHEBI:15378"/>
        <dbReference type="ChEBI" id="CHEBI:30013"/>
        <dbReference type="ChEBI" id="CHEBI:30616"/>
        <dbReference type="ChEBI" id="CHEBI:61977"/>
        <dbReference type="ChEBI" id="CHEBI:456216"/>
        <dbReference type="EC" id="2.7.11.1"/>
    </reaction>
</comment>
<evidence type="ECO:0000256" key="6">
    <source>
        <dbReference type="ARBA" id="ARBA00022777"/>
    </source>
</evidence>
<dbReference type="SMART" id="SM00220">
    <property type="entry name" value="S_TKc"/>
    <property type="match status" value="1"/>
</dbReference>
<keyword evidence="5" id="KW-0547">Nucleotide-binding</keyword>
<dbReference type="Gene3D" id="3.30.200.20">
    <property type="entry name" value="Phosphorylase Kinase, domain 1"/>
    <property type="match status" value="1"/>
</dbReference>
<dbReference type="CDD" id="cd06577">
    <property type="entry name" value="PASTA_pknB"/>
    <property type="match status" value="4"/>
</dbReference>
<keyword evidence="3" id="KW-0808">Transferase</keyword>
<evidence type="ECO:0000259" key="13">
    <source>
        <dbReference type="PROSITE" id="PS51178"/>
    </source>
</evidence>
<comment type="caution">
    <text evidence="14">The sequence shown here is derived from an EMBL/GenBank/DDBJ whole genome shotgun (WGS) entry which is preliminary data.</text>
</comment>
<dbReference type="EMBL" id="BAABLV010000036">
    <property type="protein sequence ID" value="GAA4903835.1"/>
    <property type="molecule type" value="Genomic_DNA"/>
</dbReference>
<keyword evidence="15" id="KW-1185">Reference proteome</keyword>
<dbReference type="PROSITE" id="PS51178">
    <property type="entry name" value="PASTA"/>
    <property type="match status" value="3"/>
</dbReference>
<organism evidence="14 15">
    <name type="scientific">Tessaracoccus lubricantis</name>
    <dbReference type="NCBI Taxonomy" id="545543"/>
    <lineage>
        <taxon>Bacteria</taxon>
        <taxon>Bacillati</taxon>
        <taxon>Actinomycetota</taxon>
        <taxon>Actinomycetes</taxon>
        <taxon>Propionibacteriales</taxon>
        <taxon>Propionibacteriaceae</taxon>
        <taxon>Tessaracoccus</taxon>
    </lineage>
</organism>
<feature type="domain" description="PASTA" evidence="13">
    <location>
        <begin position="552"/>
        <end position="626"/>
    </location>
</feature>
<dbReference type="InterPro" id="IPR008271">
    <property type="entry name" value="Ser/Thr_kinase_AS"/>
</dbReference>
<feature type="region of interest" description="Disordered" evidence="10">
    <location>
        <begin position="308"/>
        <end position="379"/>
    </location>
</feature>
<feature type="domain" description="PASTA" evidence="13">
    <location>
        <begin position="417"/>
        <end position="483"/>
    </location>
</feature>
<dbReference type="NCBIfam" id="NF033483">
    <property type="entry name" value="PknB_PASTA_kin"/>
    <property type="match status" value="1"/>
</dbReference>
<protein>
    <recommendedName>
        <fullName evidence="1">non-specific serine/threonine protein kinase</fullName>
        <ecNumber evidence="1">2.7.11.1</ecNumber>
    </recommendedName>
</protein>
<keyword evidence="11" id="KW-0812">Transmembrane</keyword>
<dbReference type="Pfam" id="PF03793">
    <property type="entry name" value="PASTA"/>
    <property type="match status" value="4"/>
</dbReference>
<dbReference type="InterPro" id="IPR005543">
    <property type="entry name" value="PASTA_dom"/>
</dbReference>
<evidence type="ECO:0000313" key="15">
    <source>
        <dbReference type="Proteomes" id="UP001501521"/>
    </source>
</evidence>
<keyword evidence="2" id="KW-0723">Serine/threonine-protein kinase</keyword>
<dbReference type="PANTHER" id="PTHR43289">
    <property type="entry name" value="MITOGEN-ACTIVATED PROTEIN KINASE KINASE KINASE 20-RELATED"/>
    <property type="match status" value="1"/>
</dbReference>
<evidence type="ECO:0000256" key="10">
    <source>
        <dbReference type="SAM" id="MobiDB-lite"/>
    </source>
</evidence>
<proteinExistence type="predicted"/>
<evidence type="ECO:0000259" key="12">
    <source>
        <dbReference type="PROSITE" id="PS50011"/>
    </source>
</evidence>
<keyword evidence="4" id="KW-0677">Repeat</keyword>
<keyword evidence="6 14" id="KW-0418">Kinase</keyword>
<dbReference type="Pfam" id="PF00069">
    <property type="entry name" value="Pkinase"/>
    <property type="match status" value="1"/>
</dbReference>
<evidence type="ECO:0000256" key="4">
    <source>
        <dbReference type="ARBA" id="ARBA00022737"/>
    </source>
</evidence>
<dbReference type="Gene3D" id="1.10.510.10">
    <property type="entry name" value="Transferase(Phosphotransferase) domain 1"/>
    <property type="match status" value="1"/>
</dbReference>
<feature type="domain" description="PASTA" evidence="13">
    <location>
        <begin position="484"/>
        <end position="551"/>
    </location>
</feature>
<comment type="catalytic activity">
    <reaction evidence="9">
        <text>L-seryl-[protein] + ATP = O-phospho-L-seryl-[protein] + ADP + H(+)</text>
        <dbReference type="Rhea" id="RHEA:17989"/>
        <dbReference type="Rhea" id="RHEA-COMP:9863"/>
        <dbReference type="Rhea" id="RHEA-COMP:11604"/>
        <dbReference type="ChEBI" id="CHEBI:15378"/>
        <dbReference type="ChEBI" id="CHEBI:29999"/>
        <dbReference type="ChEBI" id="CHEBI:30616"/>
        <dbReference type="ChEBI" id="CHEBI:83421"/>
        <dbReference type="ChEBI" id="CHEBI:456216"/>
        <dbReference type="EC" id="2.7.11.1"/>
    </reaction>
</comment>
<evidence type="ECO:0000256" key="5">
    <source>
        <dbReference type="ARBA" id="ARBA00022741"/>
    </source>
</evidence>
<dbReference type="InterPro" id="IPR011009">
    <property type="entry name" value="Kinase-like_dom_sf"/>
</dbReference>
<dbReference type="CDD" id="cd14014">
    <property type="entry name" value="STKc_PknB_like"/>
    <property type="match status" value="1"/>
</dbReference>
<dbReference type="PANTHER" id="PTHR43289:SF6">
    <property type="entry name" value="SERINE_THREONINE-PROTEIN KINASE NEKL-3"/>
    <property type="match status" value="1"/>
</dbReference>
<feature type="transmembrane region" description="Helical" evidence="11">
    <location>
        <begin position="394"/>
        <end position="416"/>
    </location>
</feature>
<keyword evidence="11" id="KW-0472">Membrane</keyword>
<dbReference type="GO" id="GO:0016301">
    <property type="term" value="F:kinase activity"/>
    <property type="evidence" value="ECO:0007669"/>
    <property type="project" value="UniProtKB-KW"/>
</dbReference>
<evidence type="ECO:0000256" key="3">
    <source>
        <dbReference type="ARBA" id="ARBA00022679"/>
    </source>
</evidence>
<evidence type="ECO:0000256" key="8">
    <source>
        <dbReference type="ARBA" id="ARBA00047899"/>
    </source>
</evidence>
<keyword evidence="7" id="KW-0067">ATP-binding</keyword>
<dbReference type="PROSITE" id="PS00108">
    <property type="entry name" value="PROTEIN_KINASE_ST"/>
    <property type="match status" value="1"/>
</dbReference>
<evidence type="ECO:0000313" key="14">
    <source>
        <dbReference type="EMBL" id="GAA4903835.1"/>
    </source>
</evidence>
<evidence type="ECO:0000256" key="9">
    <source>
        <dbReference type="ARBA" id="ARBA00048679"/>
    </source>
</evidence>